<accession>A0AAE3LSW8</accession>
<dbReference type="AlphaFoldDB" id="A0AAE3LSW8"/>
<organism evidence="1 2">
    <name type="scientific">Halocynthiibacter halioticoli</name>
    <dbReference type="NCBI Taxonomy" id="2986804"/>
    <lineage>
        <taxon>Bacteria</taxon>
        <taxon>Pseudomonadati</taxon>
        <taxon>Pseudomonadota</taxon>
        <taxon>Alphaproteobacteria</taxon>
        <taxon>Rhodobacterales</taxon>
        <taxon>Paracoccaceae</taxon>
        <taxon>Halocynthiibacter</taxon>
    </lineage>
</organism>
<proteinExistence type="predicted"/>
<gene>
    <name evidence="1" type="ORF">OH136_15835</name>
</gene>
<dbReference type="RefSeq" id="WP_263955006.1">
    <property type="nucleotide sequence ID" value="NZ_JAOYFC010000006.1"/>
</dbReference>
<dbReference type="Proteomes" id="UP001208041">
    <property type="component" value="Unassembled WGS sequence"/>
</dbReference>
<comment type="caution">
    <text evidence="1">The sequence shown here is derived from an EMBL/GenBank/DDBJ whole genome shotgun (WGS) entry which is preliminary data.</text>
</comment>
<protein>
    <submittedName>
        <fullName evidence="1">Lar family restriction alleviation protein</fullName>
    </submittedName>
</protein>
<reference evidence="1" key="1">
    <citation type="submission" date="2022-10" db="EMBL/GenBank/DDBJ databases">
        <authorList>
            <person name="Yue Y."/>
        </authorList>
    </citation>
    <scope>NUCLEOTIDE SEQUENCE</scope>
    <source>
        <strain evidence="1">Z654</strain>
    </source>
</reference>
<evidence type="ECO:0000313" key="2">
    <source>
        <dbReference type="Proteomes" id="UP001208041"/>
    </source>
</evidence>
<keyword evidence="2" id="KW-1185">Reference proteome</keyword>
<sequence>MTDLSKPPKLLPCPFCEGKAHIHREPCVEGMGYYCAVKCSKCGGKSPEKYYSNGNDCPLFYEDLRNLWNTRSVAEVRKAAFEEAATMCFGGKSVADAIDQRRKETS</sequence>
<evidence type="ECO:0000313" key="1">
    <source>
        <dbReference type="EMBL" id="MCV6826034.1"/>
    </source>
</evidence>
<dbReference type="EMBL" id="JAOYFC010000006">
    <property type="protein sequence ID" value="MCV6826034.1"/>
    <property type="molecule type" value="Genomic_DNA"/>
</dbReference>
<name>A0AAE3LSW8_9RHOB</name>